<organism evidence="1 2">
    <name type="scientific">Pleurodeles waltl</name>
    <name type="common">Iberian ribbed newt</name>
    <dbReference type="NCBI Taxonomy" id="8319"/>
    <lineage>
        <taxon>Eukaryota</taxon>
        <taxon>Metazoa</taxon>
        <taxon>Chordata</taxon>
        <taxon>Craniata</taxon>
        <taxon>Vertebrata</taxon>
        <taxon>Euteleostomi</taxon>
        <taxon>Amphibia</taxon>
        <taxon>Batrachia</taxon>
        <taxon>Caudata</taxon>
        <taxon>Salamandroidea</taxon>
        <taxon>Salamandridae</taxon>
        <taxon>Pleurodelinae</taxon>
        <taxon>Pleurodeles</taxon>
    </lineage>
</organism>
<evidence type="ECO:0000313" key="2">
    <source>
        <dbReference type="Proteomes" id="UP001066276"/>
    </source>
</evidence>
<comment type="caution">
    <text evidence="1">The sequence shown here is derived from an EMBL/GenBank/DDBJ whole genome shotgun (WGS) entry which is preliminary data.</text>
</comment>
<protein>
    <submittedName>
        <fullName evidence="1">Uncharacterized protein</fullName>
    </submittedName>
</protein>
<dbReference type="AlphaFoldDB" id="A0AAV7VJD9"/>
<reference evidence="1" key="1">
    <citation type="journal article" date="2022" name="bioRxiv">
        <title>Sequencing and chromosome-scale assembly of the giantPleurodeles waltlgenome.</title>
        <authorList>
            <person name="Brown T."/>
            <person name="Elewa A."/>
            <person name="Iarovenko S."/>
            <person name="Subramanian E."/>
            <person name="Araus A.J."/>
            <person name="Petzold A."/>
            <person name="Susuki M."/>
            <person name="Suzuki K.-i.T."/>
            <person name="Hayashi T."/>
            <person name="Toyoda A."/>
            <person name="Oliveira C."/>
            <person name="Osipova E."/>
            <person name="Leigh N.D."/>
            <person name="Simon A."/>
            <person name="Yun M.H."/>
        </authorList>
    </citation>
    <scope>NUCLEOTIDE SEQUENCE</scope>
    <source>
        <strain evidence="1">20211129_DDA</strain>
        <tissue evidence="1">Liver</tissue>
    </source>
</reference>
<keyword evidence="2" id="KW-1185">Reference proteome</keyword>
<accession>A0AAV7VJD9</accession>
<dbReference type="EMBL" id="JANPWB010000003">
    <property type="protein sequence ID" value="KAJ1200423.1"/>
    <property type="molecule type" value="Genomic_DNA"/>
</dbReference>
<dbReference type="Proteomes" id="UP001066276">
    <property type="component" value="Chromosome 2_1"/>
</dbReference>
<gene>
    <name evidence="1" type="ORF">NDU88_004247</name>
</gene>
<evidence type="ECO:0000313" key="1">
    <source>
        <dbReference type="EMBL" id="KAJ1200423.1"/>
    </source>
</evidence>
<feature type="non-terminal residue" evidence="1">
    <location>
        <position position="1"/>
    </location>
</feature>
<feature type="non-terminal residue" evidence="1">
    <location>
        <position position="71"/>
    </location>
</feature>
<proteinExistence type="predicted"/>
<sequence>LASNVKLIYFKNKTGNSLKKTKVKVALYIGVIKISVFIKNKKNTLEIHWKKTIKAVFYKLLNAAPPVEKTI</sequence>
<name>A0AAV7VJD9_PLEWA</name>